<evidence type="ECO:0000313" key="5">
    <source>
        <dbReference type="Proteomes" id="UP000077868"/>
    </source>
</evidence>
<dbReference type="InterPro" id="IPR011004">
    <property type="entry name" value="Trimer_LpxA-like_sf"/>
</dbReference>
<keyword evidence="2 4" id="KW-0808">Transferase</keyword>
<dbReference type="STRING" id="1300347.I601_2110"/>
<dbReference type="AlphaFoldDB" id="A0A1A9GM62"/>
<keyword evidence="4" id="KW-0012">Acyltransferase</keyword>
<dbReference type="OrthoDB" id="2643438at2"/>
<dbReference type="Proteomes" id="UP000077868">
    <property type="component" value="Chromosome"/>
</dbReference>
<comment type="similarity">
    <text evidence="1">Belongs to the transferase hexapeptide repeat family.</text>
</comment>
<dbReference type="PANTHER" id="PTHR23416">
    <property type="entry name" value="SIALIC ACID SYNTHASE-RELATED"/>
    <property type="match status" value="1"/>
</dbReference>
<keyword evidence="5" id="KW-1185">Reference proteome</keyword>
<evidence type="ECO:0000256" key="2">
    <source>
        <dbReference type="ARBA" id="ARBA00022679"/>
    </source>
</evidence>
<protein>
    <submittedName>
        <fullName evidence="4">Maltose O-acetyltransferase</fullName>
        <ecNumber evidence="4">2.3.1.79</ecNumber>
    </submittedName>
</protein>
<dbReference type="Gene3D" id="2.160.10.10">
    <property type="entry name" value="Hexapeptide repeat proteins"/>
    <property type="match status" value="1"/>
</dbReference>
<dbReference type="Pfam" id="PF00132">
    <property type="entry name" value="Hexapep"/>
    <property type="match status" value="1"/>
</dbReference>
<dbReference type="RefSeq" id="WP_068109122.1">
    <property type="nucleotide sequence ID" value="NZ_CP015079.1"/>
</dbReference>
<proteinExistence type="inferred from homology"/>
<dbReference type="PATRIC" id="fig|1300347.3.peg.2105"/>
<reference evidence="4 5" key="1">
    <citation type="submission" date="2016-03" db="EMBL/GenBank/DDBJ databases">
        <title>Complete genome sequence of a soil Actinobacterium, Nocardioides dokdonensis FR1436.</title>
        <authorList>
            <person name="Kwon S.-K."/>
            <person name="Kim K."/>
            <person name="Kim J.F."/>
        </authorList>
    </citation>
    <scope>NUCLEOTIDE SEQUENCE [LARGE SCALE GENOMIC DNA]</scope>
    <source>
        <strain evidence="4 5">FR1436</strain>
    </source>
</reference>
<keyword evidence="3" id="KW-0677">Repeat</keyword>
<evidence type="ECO:0000256" key="3">
    <source>
        <dbReference type="ARBA" id="ARBA00022737"/>
    </source>
</evidence>
<dbReference type="EMBL" id="CP015079">
    <property type="protein sequence ID" value="ANH38535.1"/>
    <property type="molecule type" value="Genomic_DNA"/>
</dbReference>
<dbReference type="GO" id="GO:0008925">
    <property type="term" value="F:maltose O-acetyltransferase activity"/>
    <property type="evidence" value="ECO:0007669"/>
    <property type="project" value="UniProtKB-EC"/>
</dbReference>
<sequence>MNPLSRLLHRGLHATWRYLDGIGEIVPGSASAAAFGTFGRGSSIGFAPATILNPGSIHVGEHTLIGRQITLSVGYGAGDPGAPARGLVIGDRCAIGARSSITAHESIEIGDGVFCGQGVFITDTSHGYQDPTIPVGHQFGTHDPVVIGAGSWLGHGAMVLPGARLGRNVVVAAGSVVRGEVEDHAVVAGNPARVVRRLEPDVGWVGSRGDVRPVLDASLGPS</sequence>
<dbReference type="EC" id="2.3.1.79" evidence="4"/>
<dbReference type="PROSITE" id="PS00101">
    <property type="entry name" value="HEXAPEP_TRANSFERASES"/>
    <property type="match status" value="1"/>
</dbReference>
<dbReference type="PANTHER" id="PTHR23416:SF23">
    <property type="entry name" value="ACETYLTRANSFERASE C18B11.09C-RELATED"/>
    <property type="match status" value="1"/>
</dbReference>
<evidence type="ECO:0000313" key="4">
    <source>
        <dbReference type="EMBL" id="ANH38535.1"/>
    </source>
</evidence>
<evidence type="ECO:0000256" key="1">
    <source>
        <dbReference type="ARBA" id="ARBA00007274"/>
    </source>
</evidence>
<dbReference type="InterPro" id="IPR001451">
    <property type="entry name" value="Hexapep"/>
</dbReference>
<name>A0A1A9GM62_9ACTN</name>
<dbReference type="Pfam" id="PF14602">
    <property type="entry name" value="Hexapep_2"/>
    <property type="match status" value="1"/>
</dbReference>
<dbReference type="KEGG" id="ndk:I601_2110"/>
<dbReference type="InterPro" id="IPR018357">
    <property type="entry name" value="Hexapep_transf_CS"/>
</dbReference>
<accession>A0A1A9GM62</accession>
<dbReference type="GO" id="GO:0005829">
    <property type="term" value="C:cytosol"/>
    <property type="evidence" value="ECO:0007669"/>
    <property type="project" value="TreeGrafter"/>
</dbReference>
<organism evidence="4 5">
    <name type="scientific">Nocardioides dokdonensis FR1436</name>
    <dbReference type="NCBI Taxonomy" id="1300347"/>
    <lineage>
        <taxon>Bacteria</taxon>
        <taxon>Bacillati</taxon>
        <taxon>Actinomycetota</taxon>
        <taxon>Actinomycetes</taxon>
        <taxon>Propionibacteriales</taxon>
        <taxon>Nocardioidaceae</taxon>
        <taxon>Nocardioides</taxon>
    </lineage>
</organism>
<dbReference type="CDD" id="cd04647">
    <property type="entry name" value="LbH_MAT_like"/>
    <property type="match status" value="1"/>
</dbReference>
<dbReference type="InterPro" id="IPR051159">
    <property type="entry name" value="Hexapeptide_acetyltransf"/>
</dbReference>
<dbReference type="SUPFAM" id="SSF51161">
    <property type="entry name" value="Trimeric LpxA-like enzymes"/>
    <property type="match status" value="2"/>
</dbReference>
<gene>
    <name evidence="4" type="primary">maa</name>
    <name evidence="4" type="ORF">I601_2110</name>
</gene>